<gene>
    <name evidence="2" type="ORF">ALP92_04607</name>
</gene>
<feature type="domain" description="T6SS Tle3 phospholipase effector alpha/beta" evidence="1">
    <location>
        <begin position="12"/>
        <end position="84"/>
    </location>
</feature>
<name>A0A3M4SHU5_9PSED</name>
<feature type="non-terminal residue" evidence="2">
    <location>
        <position position="106"/>
    </location>
</feature>
<reference evidence="2 3" key="1">
    <citation type="submission" date="2018-08" db="EMBL/GenBank/DDBJ databases">
        <title>Recombination of ecologically and evolutionarily significant loci maintains genetic cohesion in the Pseudomonas syringae species complex.</title>
        <authorList>
            <person name="Dillon M."/>
            <person name="Thakur S."/>
            <person name="Almeida R.N.D."/>
            <person name="Weir B.S."/>
            <person name="Guttman D.S."/>
        </authorList>
    </citation>
    <scope>NUCLEOTIDE SEQUENCE [LARGE SCALE GENOMIC DNA]</scope>
    <source>
        <strain evidence="2 3">ICMP 8670</strain>
    </source>
</reference>
<accession>A0A3M4SHU5</accession>
<sequence length="106" mass="12069">MCGWFRTYLVPHTQPPLSDLRNTATYCGRSGPQWSPTQGTRLDSDSNMTVFPERDNRGKVYLYFCPDDTTVALDDVRGIGTFGVWDTHGKDSDRNPMAELKAVRFY</sequence>
<evidence type="ECO:0000259" key="1">
    <source>
        <dbReference type="Pfam" id="PF24322"/>
    </source>
</evidence>
<dbReference type="Pfam" id="PF24322">
    <property type="entry name" value="Tle3"/>
    <property type="match status" value="1"/>
</dbReference>
<protein>
    <recommendedName>
        <fullName evidence="1">T6SS Tle3 phospholipase effector alpha/beta domain-containing protein</fullName>
    </recommendedName>
</protein>
<dbReference type="EMBL" id="RBRQ01000044">
    <property type="protein sequence ID" value="RMR14469.1"/>
    <property type="molecule type" value="Genomic_DNA"/>
</dbReference>
<organism evidence="2 3">
    <name type="scientific">Pseudomonas syringae pv. primulae</name>
    <dbReference type="NCBI Taxonomy" id="251707"/>
    <lineage>
        <taxon>Bacteria</taxon>
        <taxon>Pseudomonadati</taxon>
        <taxon>Pseudomonadota</taxon>
        <taxon>Gammaproteobacteria</taxon>
        <taxon>Pseudomonadales</taxon>
        <taxon>Pseudomonadaceae</taxon>
        <taxon>Pseudomonas</taxon>
    </lineage>
</organism>
<evidence type="ECO:0000313" key="2">
    <source>
        <dbReference type="EMBL" id="RMR14469.1"/>
    </source>
</evidence>
<dbReference type="InterPro" id="IPR056221">
    <property type="entry name" value="Tle3_ab_dom"/>
</dbReference>
<proteinExistence type="predicted"/>
<comment type="caution">
    <text evidence="2">The sequence shown here is derived from an EMBL/GenBank/DDBJ whole genome shotgun (WGS) entry which is preliminary data.</text>
</comment>
<dbReference type="Proteomes" id="UP000276615">
    <property type="component" value="Unassembled WGS sequence"/>
</dbReference>
<dbReference type="AlphaFoldDB" id="A0A3M4SHU5"/>
<evidence type="ECO:0000313" key="3">
    <source>
        <dbReference type="Proteomes" id="UP000276615"/>
    </source>
</evidence>